<dbReference type="SUPFAM" id="SSF53474">
    <property type="entry name" value="alpha/beta-Hydrolases"/>
    <property type="match status" value="1"/>
</dbReference>
<dbReference type="RefSeq" id="XP_022344352.1">
    <property type="nucleotide sequence ID" value="XM_022488644.1"/>
</dbReference>
<dbReference type="KEGG" id="cvn:111137256"/>
<dbReference type="Proteomes" id="UP000694844">
    <property type="component" value="Chromosome 5"/>
</dbReference>
<evidence type="ECO:0000313" key="2">
    <source>
        <dbReference type="Proteomes" id="UP000694844"/>
    </source>
</evidence>
<dbReference type="AlphaFoldDB" id="A0A8B8EWP9"/>
<dbReference type="Pfam" id="PF00561">
    <property type="entry name" value="Abhydrolase_1"/>
    <property type="match status" value="1"/>
</dbReference>
<gene>
    <name evidence="3" type="primary">LOC111137256</name>
</gene>
<feature type="domain" description="AB hydrolase-1" evidence="1">
    <location>
        <begin position="83"/>
        <end position="192"/>
    </location>
</feature>
<dbReference type="PANTHER" id="PTHR46331">
    <property type="entry name" value="VALACYCLOVIR HYDROLASE"/>
    <property type="match status" value="1"/>
</dbReference>
<dbReference type="PRINTS" id="PR00111">
    <property type="entry name" value="ABHYDROLASE"/>
</dbReference>
<dbReference type="GO" id="GO:0017171">
    <property type="term" value="F:serine hydrolase activity"/>
    <property type="evidence" value="ECO:0007669"/>
    <property type="project" value="TreeGrafter"/>
</dbReference>
<dbReference type="GeneID" id="111137256"/>
<dbReference type="PANTHER" id="PTHR46331:SF2">
    <property type="entry name" value="VALACYCLOVIR HYDROLASE"/>
    <property type="match status" value="1"/>
</dbReference>
<organism evidence="2 3">
    <name type="scientific">Crassostrea virginica</name>
    <name type="common">Eastern oyster</name>
    <dbReference type="NCBI Taxonomy" id="6565"/>
    <lineage>
        <taxon>Eukaryota</taxon>
        <taxon>Metazoa</taxon>
        <taxon>Spiralia</taxon>
        <taxon>Lophotrochozoa</taxon>
        <taxon>Mollusca</taxon>
        <taxon>Bivalvia</taxon>
        <taxon>Autobranchia</taxon>
        <taxon>Pteriomorphia</taxon>
        <taxon>Ostreida</taxon>
        <taxon>Ostreoidea</taxon>
        <taxon>Ostreidae</taxon>
        <taxon>Crassostrea</taxon>
    </lineage>
</organism>
<sequence>MMSRALHTRSSLFMALRTLSRQNTQQAKCMHSDSGDPRFYSLLRQGNAMLLDEQRRSGILSHKITVNGVRIHFETTGDGPHNILLLPGALGSSRTDFSKQLSDFNKRDYTLIAFDPRGYGKSIPPKRTWPLEFLQRDADDANSLCMKLGLKTVSVMGWSDGGITGMILAARNPDLVKNLIIWGANAYVTENDMKLFNSMRDINSWSEAMRSPFMALYGEEYFRQQWSNWVDAYQAYYDKRSGDICKDDLQHIKAKTLIIHGIKDPLVPLEHPDYLHHNIKGSRLYMLPEGKHNLHIRYYREFNFLVENFLRSASKPASHL</sequence>
<reference evidence="3" key="1">
    <citation type="submission" date="2025-08" db="UniProtKB">
        <authorList>
            <consortium name="RefSeq"/>
        </authorList>
    </citation>
    <scope>IDENTIFICATION</scope>
    <source>
        <tissue evidence="3">Whole sample</tissue>
    </source>
</reference>
<dbReference type="OrthoDB" id="10028263at2759"/>
<dbReference type="InterPro" id="IPR029058">
    <property type="entry name" value="AB_hydrolase_fold"/>
</dbReference>
<protein>
    <submittedName>
        <fullName evidence="3">Valacyclovir hydrolase-like isoform X1</fullName>
    </submittedName>
</protein>
<evidence type="ECO:0000313" key="3">
    <source>
        <dbReference type="RefSeq" id="XP_022344352.1"/>
    </source>
</evidence>
<proteinExistence type="predicted"/>
<evidence type="ECO:0000259" key="1">
    <source>
        <dbReference type="Pfam" id="PF00561"/>
    </source>
</evidence>
<name>A0A8B8EWP9_CRAVI</name>
<dbReference type="Gene3D" id="3.40.50.1820">
    <property type="entry name" value="alpha/beta hydrolase"/>
    <property type="match status" value="1"/>
</dbReference>
<keyword evidence="2" id="KW-1185">Reference proteome</keyword>
<dbReference type="InterPro" id="IPR000073">
    <property type="entry name" value="AB_hydrolase_1"/>
</dbReference>
<accession>A0A8B8EWP9</accession>